<dbReference type="SUPFAM" id="SSF46689">
    <property type="entry name" value="Homeodomain-like"/>
    <property type="match status" value="2"/>
</dbReference>
<dbReference type="PRINTS" id="PR00032">
    <property type="entry name" value="HTHARAC"/>
</dbReference>
<dbReference type="SMART" id="SM00342">
    <property type="entry name" value="HTH_ARAC"/>
    <property type="match status" value="1"/>
</dbReference>
<dbReference type="InterPro" id="IPR003313">
    <property type="entry name" value="AraC-bd"/>
</dbReference>
<dbReference type="PROSITE" id="PS00041">
    <property type="entry name" value="HTH_ARAC_FAMILY_1"/>
    <property type="match status" value="1"/>
</dbReference>
<dbReference type="EMBL" id="BAUV01000054">
    <property type="protein sequence ID" value="GAE37119.1"/>
    <property type="molecule type" value="Genomic_DNA"/>
</dbReference>
<dbReference type="InterPro" id="IPR037923">
    <property type="entry name" value="HTH-like"/>
</dbReference>
<feature type="domain" description="HTH araC/xylS-type" evidence="4">
    <location>
        <begin position="175"/>
        <end position="274"/>
    </location>
</feature>
<evidence type="ECO:0000313" key="5">
    <source>
        <dbReference type="EMBL" id="GAE37119.1"/>
    </source>
</evidence>
<dbReference type="Pfam" id="PF02311">
    <property type="entry name" value="AraC_binding"/>
    <property type="match status" value="1"/>
</dbReference>
<keyword evidence="1" id="KW-0805">Transcription regulation</keyword>
<dbReference type="PROSITE" id="PS01124">
    <property type="entry name" value="HTH_ARAC_FAMILY_2"/>
    <property type="match status" value="1"/>
</dbReference>
<evidence type="ECO:0000313" key="6">
    <source>
        <dbReference type="Proteomes" id="UP000018896"/>
    </source>
</evidence>
<proteinExistence type="predicted"/>
<dbReference type="AlphaFoldDB" id="W4R0N1"/>
<keyword evidence="6" id="KW-1185">Reference proteome</keyword>
<dbReference type="Gene3D" id="2.60.120.280">
    <property type="entry name" value="Regulatory protein AraC"/>
    <property type="match status" value="1"/>
</dbReference>
<dbReference type="Pfam" id="PF12833">
    <property type="entry name" value="HTH_18"/>
    <property type="match status" value="1"/>
</dbReference>
<keyword evidence="3" id="KW-0804">Transcription</keyword>
<reference evidence="5 6" key="1">
    <citation type="journal article" date="2014" name="Genome Announc.">
        <title>Draft Genome Sequences of Three Alkaliphilic Bacillus Strains, Bacillus wakoensis JCM 9140T, Bacillus akibai JCM 9157T, and Bacillus hemicellulosilyticus JCM 9152T.</title>
        <authorList>
            <person name="Yuki M."/>
            <person name="Oshima K."/>
            <person name="Suda W."/>
            <person name="Oshida Y."/>
            <person name="Kitamura K."/>
            <person name="Iida T."/>
            <person name="Hattori M."/>
            <person name="Ohkuma M."/>
        </authorList>
    </citation>
    <scope>NUCLEOTIDE SEQUENCE [LARGE SCALE GENOMIC DNA]</scope>
    <source>
        <strain evidence="5 6">JCM 9157</strain>
    </source>
</reference>
<evidence type="ECO:0000256" key="2">
    <source>
        <dbReference type="ARBA" id="ARBA00023125"/>
    </source>
</evidence>
<sequence length="276" mass="32582">MLRQKLLPTLPKNEFMILPESIGRYWKEPKHEVDRAVGSLNNFSIHFILSGSGYIEIDGEAFLLKRGDAFLYFPMQQQRYYSSQNDPWDIRWVHFYGSVLQQFLTERGFHHFSLWNVQQLTSLEESHEKLLSKTEQHSLLQLSLLSTLTYSFLMEFTTNAVPRSNKKTELDNRIETLLPIMQARASEPFDLDYWANSIDVSTYYFCRLFKRATQMTPMTFVTLCRLQLSKQLLLDNKLMPIKEVAESAGYPSISYFNKRFLEHEGMTPTEYRQLYH</sequence>
<dbReference type="RefSeq" id="WP_035667508.1">
    <property type="nucleotide sequence ID" value="NZ_BAUV01000054.1"/>
</dbReference>
<dbReference type="GO" id="GO:0043565">
    <property type="term" value="F:sequence-specific DNA binding"/>
    <property type="evidence" value="ECO:0007669"/>
    <property type="project" value="InterPro"/>
</dbReference>
<dbReference type="PANTHER" id="PTHR43280">
    <property type="entry name" value="ARAC-FAMILY TRANSCRIPTIONAL REGULATOR"/>
    <property type="match status" value="1"/>
</dbReference>
<accession>W4R0N1</accession>
<dbReference type="SUPFAM" id="SSF51215">
    <property type="entry name" value="Regulatory protein AraC"/>
    <property type="match status" value="1"/>
</dbReference>
<protein>
    <submittedName>
        <fullName evidence="5">ADA regulatory protein</fullName>
    </submittedName>
</protein>
<dbReference type="InterPro" id="IPR018060">
    <property type="entry name" value="HTH_AraC"/>
</dbReference>
<dbReference type="InterPro" id="IPR020449">
    <property type="entry name" value="Tscrpt_reg_AraC-type_HTH"/>
</dbReference>
<comment type="caution">
    <text evidence="5">The sequence shown here is derived from an EMBL/GenBank/DDBJ whole genome shotgun (WGS) entry which is preliminary data.</text>
</comment>
<dbReference type="STRING" id="1236973.JCM9157_4367"/>
<keyword evidence="2" id="KW-0238">DNA-binding</keyword>
<name>W4R0N1_HALA3</name>
<dbReference type="Gene3D" id="1.10.10.60">
    <property type="entry name" value="Homeodomain-like"/>
    <property type="match status" value="2"/>
</dbReference>
<organism evidence="5 6">
    <name type="scientific">Halalkalibacter akibai (strain ATCC 43226 / DSM 21942 / CIP 109018 / JCM 9157 / 1139)</name>
    <name type="common">Bacillus akibai</name>
    <dbReference type="NCBI Taxonomy" id="1236973"/>
    <lineage>
        <taxon>Bacteria</taxon>
        <taxon>Bacillati</taxon>
        <taxon>Bacillota</taxon>
        <taxon>Bacilli</taxon>
        <taxon>Bacillales</taxon>
        <taxon>Bacillaceae</taxon>
        <taxon>Halalkalibacter</taxon>
    </lineage>
</organism>
<dbReference type="InterPro" id="IPR009057">
    <property type="entry name" value="Homeodomain-like_sf"/>
</dbReference>
<evidence type="ECO:0000259" key="4">
    <source>
        <dbReference type="PROSITE" id="PS01124"/>
    </source>
</evidence>
<gene>
    <name evidence="5" type="ORF">JCM9157_4367</name>
</gene>
<dbReference type="InterPro" id="IPR018062">
    <property type="entry name" value="HTH_AraC-typ_CS"/>
</dbReference>
<dbReference type="GO" id="GO:0003700">
    <property type="term" value="F:DNA-binding transcription factor activity"/>
    <property type="evidence" value="ECO:0007669"/>
    <property type="project" value="InterPro"/>
</dbReference>
<evidence type="ECO:0000256" key="1">
    <source>
        <dbReference type="ARBA" id="ARBA00023015"/>
    </source>
</evidence>
<evidence type="ECO:0000256" key="3">
    <source>
        <dbReference type="ARBA" id="ARBA00023163"/>
    </source>
</evidence>
<dbReference type="eggNOG" id="COG2207">
    <property type="taxonomic scope" value="Bacteria"/>
</dbReference>
<dbReference type="Proteomes" id="UP000018896">
    <property type="component" value="Unassembled WGS sequence"/>
</dbReference>
<dbReference type="PANTHER" id="PTHR43280:SF28">
    <property type="entry name" value="HTH-TYPE TRANSCRIPTIONAL ACTIVATOR RHAS"/>
    <property type="match status" value="1"/>
</dbReference>
<dbReference type="OrthoDB" id="9813413at2"/>